<feature type="compositionally biased region" description="Basic and acidic residues" evidence="1">
    <location>
        <begin position="275"/>
        <end position="284"/>
    </location>
</feature>
<dbReference type="InterPro" id="IPR044822">
    <property type="entry name" value="Myb_DNA-bind_4"/>
</dbReference>
<feature type="compositionally biased region" description="Polar residues" evidence="1">
    <location>
        <begin position="1"/>
        <end position="22"/>
    </location>
</feature>
<dbReference type="Proteomes" id="UP000275408">
    <property type="component" value="Unassembled WGS sequence"/>
</dbReference>
<dbReference type="EMBL" id="RCHS01004184">
    <property type="protein sequence ID" value="RMX37152.1"/>
    <property type="molecule type" value="Genomic_DNA"/>
</dbReference>
<feature type="region of interest" description="Disordered" evidence="1">
    <location>
        <begin position="1"/>
        <end position="70"/>
    </location>
</feature>
<evidence type="ECO:0000313" key="4">
    <source>
        <dbReference type="Proteomes" id="UP000275408"/>
    </source>
</evidence>
<evidence type="ECO:0000259" key="2">
    <source>
        <dbReference type="Pfam" id="PF13837"/>
    </source>
</evidence>
<feature type="domain" description="Myb/SANT-like DNA-binding" evidence="2">
    <location>
        <begin position="110"/>
        <end position="201"/>
    </location>
</feature>
<dbReference type="Gene3D" id="1.10.10.60">
    <property type="entry name" value="Homeodomain-like"/>
    <property type="match status" value="1"/>
</dbReference>
<protein>
    <recommendedName>
        <fullName evidence="2">Myb/SANT-like DNA-binding domain-containing protein</fullName>
    </recommendedName>
</protein>
<evidence type="ECO:0000256" key="1">
    <source>
        <dbReference type="SAM" id="MobiDB-lite"/>
    </source>
</evidence>
<feature type="compositionally biased region" description="Basic and acidic residues" evidence="1">
    <location>
        <begin position="59"/>
        <end position="70"/>
    </location>
</feature>
<evidence type="ECO:0000313" key="3">
    <source>
        <dbReference type="EMBL" id="RMX37152.1"/>
    </source>
</evidence>
<dbReference type="InterPro" id="IPR044823">
    <property type="entry name" value="ASIL1/2-like"/>
</dbReference>
<feature type="region of interest" description="Disordered" evidence="1">
    <location>
        <begin position="275"/>
        <end position="301"/>
    </location>
</feature>
<comment type="caution">
    <text evidence="3">The sequence shown here is derived from an EMBL/GenBank/DDBJ whole genome shotgun (WGS) entry which is preliminary data.</text>
</comment>
<dbReference type="PANTHER" id="PTHR31307:SF4">
    <property type="entry name" value="TRIHELIX TRANSCRIPTION FACTOR ASIL2"/>
    <property type="match status" value="1"/>
</dbReference>
<proteinExistence type="predicted"/>
<feature type="compositionally biased region" description="Basic and acidic residues" evidence="1">
    <location>
        <begin position="393"/>
        <end position="409"/>
    </location>
</feature>
<name>A0A3M6T714_POCDA</name>
<dbReference type="AlphaFoldDB" id="A0A3M6T714"/>
<dbReference type="Pfam" id="PF13837">
    <property type="entry name" value="Myb_DNA-bind_4"/>
    <property type="match status" value="1"/>
</dbReference>
<accession>A0A3M6T714</accession>
<reference evidence="3 4" key="1">
    <citation type="journal article" date="2018" name="Sci. Rep.">
        <title>Comparative analysis of the Pocillopora damicornis genome highlights role of immune system in coral evolution.</title>
        <authorList>
            <person name="Cunning R."/>
            <person name="Bay R.A."/>
            <person name="Gillette P."/>
            <person name="Baker A.C."/>
            <person name="Traylor-Knowles N."/>
        </authorList>
    </citation>
    <scope>NUCLEOTIDE SEQUENCE [LARGE SCALE GENOMIC DNA]</scope>
    <source>
        <strain evidence="3">RSMAS</strain>
        <tissue evidence="3">Whole animal</tissue>
    </source>
</reference>
<dbReference type="OrthoDB" id="5979004at2759"/>
<feature type="compositionally biased region" description="Polar residues" evidence="1">
    <location>
        <begin position="363"/>
        <end position="373"/>
    </location>
</feature>
<dbReference type="PANTHER" id="PTHR31307">
    <property type="entry name" value="TRIHELIX TRANSCRIPTION FACTOR ASIL2"/>
    <property type="match status" value="1"/>
</dbReference>
<sequence length="472" mass="53066">MDKSGSSPLSNLEHFSQFTASMLSPPGSDKTGGPSQPLLGFRSEMLARERSTMSQSKVTDPKSPEQAKESRFSAFTSISSDGQGLPSAAYPSRSADSFISAMPIKPGRSPNWSDAETRFLITLWGEQYQNISQQRNAKAWDVVARLLNQKLAQCGFETFRSGQQCKGRMKSVVFDYKTTKKRIESGEDDRTCDYFQEIDEVLGKTFVNDGIDAIESGSAVTQEDEKTSNTSGENEESNACDNIVVVNIPASAALSVETTTGFTCFSKEVSQSLPDHGELLDKREPPKKRNKRKASAEEDEDTSMLRFLKNYMEESDKRDREFLLQMTRMDHEREDRNFERTMKMIMEVAKVFKSSVANTPDNLRGSGLSSAPHHQSGDSRFASGYGMGSSRAGDTRETPSNRESRKKANDGSAQDENGKPHQFLRDYMEESDRRDREFFLQMTRLDHEREERSSEQTMRLMLEVAKVFRGGN</sequence>
<feature type="region of interest" description="Disordered" evidence="1">
    <location>
        <begin position="363"/>
        <end position="421"/>
    </location>
</feature>
<organism evidence="3 4">
    <name type="scientific">Pocillopora damicornis</name>
    <name type="common">Cauliflower coral</name>
    <name type="synonym">Millepora damicornis</name>
    <dbReference type="NCBI Taxonomy" id="46731"/>
    <lineage>
        <taxon>Eukaryota</taxon>
        <taxon>Metazoa</taxon>
        <taxon>Cnidaria</taxon>
        <taxon>Anthozoa</taxon>
        <taxon>Hexacorallia</taxon>
        <taxon>Scleractinia</taxon>
        <taxon>Astrocoeniina</taxon>
        <taxon>Pocilloporidae</taxon>
        <taxon>Pocillopora</taxon>
    </lineage>
</organism>
<feature type="region of interest" description="Disordered" evidence="1">
    <location>
        <begin position="215"/>
        <end position="237"/>
    </location>
</feature>
<keyword evidence="4" id="KW-1185">Reference proteome</keyword>
<gene>
    <name evidence="3" type="ORF">pdam_00023679</name>
</gene>